<sequence>MKIQLNSSGANKGNEIYFLENEISKIKTNENDDCNDLYNDYEKIKINTENNEIIFSSKRGLLFLSAYLEKNLSGLNYGLWKRCLEDVSRYIPEGIFEDKEYEILKLEFFSYRLLDKKNDILHIDRLIRKARICFKQRINDNFDVKWAQKIEGEDVKLKISVANNFLLKYRSNPISDLSELVLRMDVIFIEEGDCYRYFKRIVDSYRTKKSKNKVGLAKFNMTIKSSNAEWLQNISDCYGISRSDVINLIISHRKELKLESFFKERKRMMFPE</sequence>
<gene>
    <name evidence="1" type="ORF">N5J23_12655</name>
</gene>
<dbReference type="Proteomes" id="UP001161294">
    <property type="component" value="Unassembled WGS sequence"/>
</dbReference>
<name>A0AA43AXD4_9BURK</name>
<dbReference type="EMBL" id="JAOCJW010000025">
    <property type="protein sequence ID" value="MDH2006385.1"/>
    <property type="molecule type" value="Genomic_DNA"/>
</dbReference>
<protein>
    <submittedName>
        <fullName evidence="1">Uncharacterized protein</fullName>
    </submittedName>
</protein>
<evidence type="ECO:0000313" key="1">
    <source>
        <dbReference type="EMBL" id="MDH2006385.1"/>
    </source>
</evidence>
<dbReference type="AlphaFoldDB" id="A0AA43AXD4"/>
<accession>A0AA43AXD4</accession>
<proteinExistence type="predicted"/>
<comment type="caution">
    <text evidence="1">The sequence shown here is derived from an EMBL/GenBank/DDBJ whole genome shotgun (WGS) entry which is preliminary data.</text>
</comment>
<dbReference type="RefSeq" id="WP_279852645.1">
    <property type="nucleotide sequence ID" value="NZ_JAOCIA010000025.1"/>
</dbReference>
<evidence type="ECO:0000313" key="2">
    <source>
        <dbReference type="Proteomes" id="UP001161294"/>
    </source>
</evidence>
<reference evidence="1" key="1">
    <citation type="submission" date="2022-09" db="EMBL/GenBank/DDBJ databases">
        <title>Intensive care unit water sources are persistently colonized with multi-drug resistant bacteria and are the site of extensive horizontal gene transfer of antibiotic resistance genes.</title>
        <authorList>
            <person name="Diorio-Toth L."/>
        </authorList>
    </citation>
    <scope>NUCLEOTIDE SEQUENCE</scope>
    <source>
        <strain evidence="1">GD03686</strain>
    </source>
</reference>
<organism evidence="1 2">
    <name type="scientific">Comamonas aquatica</name>
    <dbReference type="NCBI Taxonomy" id="225991"/>
    <lineage>
        <taxon>Bacteria</taxon>
        <taxon>Pseudomonadati</taxon>
        <taxon>Pseudomonadota</taxon>
        <taxon>Betaproteobacteria</taxon>
        <taxon>Burkholderiales</taxon>
        <taxon>Comamonadaceae</taxon>
        <taxon>Comamonas</taxon>
    </lineage>
</organism>